<feature type="domain" description="C2H2-type" evidence="1">
    <location>
        <begin position="161"/>
        <end position="184"/>
    </location>
</feature>
<dbReference type="OrthoDB" id="3939438at2759"/>
<dbReference type="PROSITE" id="PS00028">
    <property type="entry name" value="ZINC_FINGER_C2H2_1"/>
    <property type="match status" value="1"/>
</dbReference>
<accession>A0A4U0XHB4</accession>
<evidence type="ECO:0000313" key="3">
    <source>
        <dbReference type="Proteomes" id="UP000309340"/>
    </source>
</evidence>
<name>A0A4U0XHB4_9PEZI</name>
<dbReference type="EMBL" id="NAJQ01000162">
    <property type="protein sequence ID" value="TKA76462.1"/>
    <property type="molecule type" value="Genomic_DNA"/>
</dbReference>
<keyword evidence="3" id="KW-1185">Reference proteome</keyword>
<protein>
    <recommendedName>
        <fullName evidence="1">C2H2-type domain-containing protein</fullName>
    </recommendedName>
</protein>
<evidence type="ECO:0000313" key="2">
    <source>
        <dbReference type="EMBL" id="TKA76462.1"/>
    </source>
</evidence>
<reference evidence="2 3" key="1">
    <citation type="submission" date="2017-03" db="EMBL/GenBank/DDBJ databases">
        <title>Genomes of endolithic fungi from Antarctica.</title>
        <authorList>
            <person name="Coleine C."/>
            <person name="Masonjones S."/>
            <person name="Stajich J.E."/>
        </authorList>
    </citation>
    <scope>NUCLEOTIDE SEQUENCE [LARGE SCALE GENOMIC DNA]</scope>
    <source>
        <strain evidence="2 3">CCFEE 5184</strain>
    </source>
</reference>
<proteinExistence type="predicted"/>
<sequence>MSDQTDRQQQQDCTMTDFVSLPPWGDFVNDIDWEDSINWEYWARAYDEARDGVIRMRDKLPAFTDLTLALTQLLKLLDLDPFSPKTLRSSLKRFRALSHSPRVWGSPATQRMASSTLHQLRGTPSDMAGCEKLQQPRPFIRSDKLTAHLKLCHRVLALFACPYEQCAGGLLGRDLMYVHLVKAHTADHSHSSKTARAMTNAIATDKPFCPRWECRKSLPLGKFEPHVLAPGKEDLLAMGDDLLALNYIVVINGDSDLAEGSVVEPHQDPASCDRMTLKVLCPVCKSILDSREAFRNHFAQHHVVAAEHEEHFIAWRETASAFDRWSPYEQFVPYKPWSLWSDFHIRCTYCNHAVHPVRINIAIGKVQHHMSMLADPEQLRPYRMQILKLLPEFIRHPIWDDLGKPLQQFHDGGLANA</sequence>
<dbReference type="InterPro" id="IPR013087">
    <property type="entry name" value="Znf_C2H2_type"/>
</dbReference>
<dbReference type="AlphaFoldDB" id="A0A4U0XHB4"/>
<evidence type="ECO:0000259" key="1">
    <source>
        <dbReference type="PROSITE" id="PS00028"/>
    </source>
</evidence>
<organism evidence="2 3">
    <name type="scientific">Friedmanniomyces simplex</name>
    <dbReference type="NCBI Taxonomy" id="329884"/>
    <lineage>
        <taxon>Eukaryota</taxon>
        <taxon>Fungi</taxon>
        <taxon>Dikarya</taxon>
        <taxon>Ascomycota</taxon>
        <taxon>Pezizomycotina</taxon>
        <taxon>Dothideomycetes</taxon>
        <taxon>Dothideomycetidae</taxon>
        <taxon>Mycosphaerellales</taxon>
        <taxon>Teratosphaeriaceae</taxon>
        <taxon>Friedmanniomyces</taxon>
    </lineage>
</organism>
<comment type="caution">
    <text evidence="2">The sequence shown here is derived from an EMBL/GenBank/DDBJ whole genome shotgun (WGS) entry which is preliminary data.</text>
</comment>
<gene>
    <name evidence="2" type="ORF">B0A55_06102</name>
</gene>
<dbReference type="Proteomes" id="UP000309340">
    <property type="component" value="Unassembled WGS sequence"/>
</dbReference>